<evidence type="ECO:0000313" key="15">
    <source>
        <dbReference type="Proteomes" id="UP000249300"/>
    </source>
</evidence>
<dbReference type="Pfam" id="PF00175">
    <property type="entry name" value="NAD_binding_1"/>
    <property type="match status" value="1"/>
</dbReference>
<organism evidence="14 15">
    <name type="scientific">Porphyromonas crevioricanis</name>
    <dbReference type="NCBI Taxonomy" id="393921"/>
    <lineage>
        <taxon>Bacteria</taxon>
        <taxon>Pseudomonadati</taxon>
        <taxon>Bacteroidota</taxon>
        <taxon>Bacteroidia</taxon>
        <taxon>Bacteroidales</taxon>
        <taxon>Porphyromonadaceae</taxon>
        <taxon>Porphyromonas</taxon>
    </lineage>
</organism>
<dbReference type="InterPro" id="IPR050353">
    <property type="entry name" value="PyrK_electron_transfer"/>
</dbReference>
<feature type="binding site" evidence="12">
    <location>
        <position position="226"/>
    </location>
    <ligand>
        <name>[2Fe-2S] cluster</name>
        <dbReference type="ChEBI" id="CHEBI:190135"/>
    </ligand>
</feature>
<feature type="domain" description="FAD-binding FR-type" evidence="13">
    <location>
        <begin position="1"/>
        <end position="97"/>
    </location>
</feature>
<proteinExistence type="inferred from homology"/>
<comment type="cofactor">
    <cofactor evidence="11">
        <name>FAD</name>
        <dbReference type="ChEBI" id="CHEBI:57692"/>
    </cofactor>
    <text evidence="11">Binds 1 FAD per subunit.</text>
</comment>
<dbReference type="InterPro" id="IPR019480">
    <property type="entry name" value="Dihydroorotate_DH_Fe-S-bd"/>
</dbReference>
<keyword evidence="3 11" id="KW-0285">Flavoprotein</keyword>
<feature type="binding site" evidence="11">
    <location>
        <begin position="48"/>
        <end position="51"/>
    </location>
    <ligand>
        <name>FAD</name>
        <dbReference type="ChEBI" id="CHEBI:57692"/>
    </ligand>
</feature>
<keyword evidence="7" id="KW-0249">Electron transport</keyword>
<comment type="similarity">
    <text evidence="1">Belongs to the PyrK family.</text>
</comment>
<keyword evidence="15" id="KW-1185">Reference proteome</keyword>
<keyword evidence="8 12" id="KW-0408">Iron</keyword>
<comment type="cofactor">
    <cofactor evidence="10">
        <name>[2Fe-2S] cluster</name>
        <dbReference type="ChEBI" id="CHEBI:190135"/>
    </cofactor>
</comment>
<feature type="binding site" evidence="12">
    <location>
        <position position="238"/>
    </location>
    <ligand>
        <name>[2Fe-2S] cluster</name>
        <dbReference type="ChEBI" id="CHEBI:190135"/>
    </ligand>
</feature>
<dbReference type="InterPro" id="IPR037117">
    <property type="entry name" value="Dihydroorotate_DH_ele_sf"/>
</dbReference>
<dbReference type="InterPro" id="IPR017938">
    <property type="entry name" value="Riboflavin_synthase-like_b-brl"/>
</dbReference>
<comment type="cofactor">
    <cofactor evidence="12">
        <name>[2Fe-2S] cluster</name>
        <dbReference type="ChEBI" id="CHEBI:190135"/>
    </cofactor>
    <text evidence="12">Binds 1 [2Fe-2S] cluster per subunit.</text>
</comment>
<dbReference type="Gene3D" id="3.40.50.80">
    <property type="entry name" value="Nucleotide-binding domain of ferredoxin-NADP reductase (FNR) module"/>
    <property type="match status" value="1"/>
</dbReference>
<evidence type="ECO:0000256" key="1">
    <source>
        <dbReference type="ARBA" id="ARBA00006422"/>
    </source>
</evidence>
<feature type="binding site" evidence="11">
    <location>
        <begin position="72"/>
        <end position="73"/>
    </location>
    <ligand>
        <name>FAD</name>
        <dbReference type="ChEBI" id="CHEBI:57692"/>
    </ligand>
</feature>
<keyword evidence="5 12" id="KW-0479">Metal-binding</keyword>
<evidence type="ECO:0000256" key="8">
    <source>
        <dbReference type="ARBA" id="ARBA00023004"/>
    </source>
</evidence>
<sequence>MPVVGISQPGGTYHLIELACPAEIPLRDVDPGQFVEISVPGRKFMLRRPISICDIDEQKNHLLLLVDAVGEGTRLITQVKSGDSLDILFPLGKGFSLPSSSKASPLLVGGGVGIAPMLYLARSIYRHSGEKPKVLLGAKNAAYLKGIADRFSEFSQLYLCTDDGTLGKKGFVTDHEIWQQKHSYVYVCGPKPMMKSVAHKVAGGDACVEFSLENMMACGLGACLCCVEQTVTGNRCVCTEGPVFKLEELTWLKQQ</sequence>
<dbReference type="Gene3D" id="2.40.30.10">
    <property type="entry name" value="Translation factors"/>
    <property type="match status" value="1"/>
</dbReference>
<dbReference type="SUPFAM" id="SSF63380">
    <property type="entry name" value="Riboflavin synthase domain-like"/>
    <property type="match status" value="1"/>
</dbReference>
<dbReference type="PANTHER" id="PTHR43513">
    <property type="entry name" value="DIHYDROOROTATE DEHYDROGENASE B (NAD(+)), ELECTRON TRANSFER SUBUNIT"/>
    <property type="match status" value="1"/>
</dbReference>
<evidence type="ECO:0000256" key="3">
    <source>
        <dbReference type="ARBA" id="ARBA00022630"/>
    </source>
</evidence>
<dbReference type="GO" id="GO:0051537">
    <property type="term" value="F:2 iron, 2 sulfur cluster binding"/>
    <property type="evidence" value="ECO:0007669"/>
    <property type="project" value="UniProtKB-KW"/>
</dbReference>
<keyword evidence="6 11" id="KW-0274">FAD</keyword>
<dbReference type="InterPro" id="IPR017927">
    <property type="entry name" value="FAD-bd_FR_type"/>
</dbReference>
<keyword evidence="4 12" id="KW-0001">2Fe-2S</keyword>
<gene>
    <name evidence="14" type="primary">pyrK_1</name>
    <name evidence="14" type="ORF">NCTC12858_01374</name>
</gene>
<evidence type="ECO:0000256" key="2">
    <source>
        <dbReference type="ARBA" id="ARBA00022448"/>
    </source>
</evidence>
<dbReference type="PANTHER" id="PTHR43513:SF3">
    <property type="entry name" value="DIHYDROOROTATE DEHYDROGENASE B (NAD(+)), ELECTRON TRANSFER SUBUNIT-RELATED"/>
    <property type="match status" value="1"/>
</dbReference>
<evidence type="ECO:0000256" key="9">
    <source>
        <dbReference type="ARBA" id="ARBA00023014"/>
    </source>
</evidence>
<evidence type="ECO:0000256" key="5">
    <source>
        <dbReference type="ARBA" id="ARBA00022723"/>
    </source>
</evidence>
<dbReference type="InterPro" id="IPR039261">
    <property type="entry name" value="FNR_nucleotide-bd"/>
</dbReference>
<evidence type="ECO:0000256" key="12">
    <source>
        <dbReference type="PIRSR" id="PIRSR006816-2"/>
    </source>
</evidence>
<name>A0A2X4PNR7_9PORP</name>
<dbReference type="AlphaFoldDB" id="A0A2X4PNR7"/>
<dbReference type="GO" id="GO:0006221">
    <property type="term" value="P:pyrimidine nucleotide biosynthetic process"/>
    <property type="evidence" value="ECO:0007669"/>
    <property type="project" value="InterPro"/>
</dbReference>
<dbReference type="GO" id="GO:0016491">
    <property type="term" value="F:oxidoreductase activity"/>
    <property type="evidence" value="ECO:0007669"/>
    <property type="project" value="InterPro"/>
</dbReference>
<evidence type="ECO:0000256" key="11">
    <source>
        <dbReference type="PIRSR" id="PIRSR006816-1"/>
    </source>
</evidence>
<feature type="binding site" evidence="12">
    <location>
        <position position="218"/>
    </location>
    <ligand>
        <name>[2Fe-2S] cluster</name>
        <dbReference type="ChEBI" id="CHEBI:190135"/>
    </ligand>
</feature>
<dbReference type="Proteomes" id="UP000249300">
    <property type="component" value="Chromosome 1"/>
</dbReference>
<evidence type="ECO:0000259" key="13">
    <source>
        <dbReference type="PROSITE" id="PS51384"/>
    </source>
</evidence>
<feature type="binding site" evidence="12">
    <location>
        <position position="223"/>
    </location>
    <ligand>
        <name>[2Fe-2S] cluster</name>
        <dbReference type="ChEBI" id="CHEBI:190135"/>
    </ligand>
</feature>
<dbReference type="PIRSF" id="PIRSF006816">
    <property type="entry name" value="Cyc3_hyd_g"/>
    <property type="match status" value="1"/>
</dbReference>
<evidence type="ECO:0000256" key="6">
    <source>
        <dbReference type="ARBA" id="ARBA00022827"/>
    </source>
</evidence>
<dbReference type="KEGG" id="pcre:NCTC12858_01374"/>
<dbReference type="Pfam" id="PF10418">
    <property type="entry name" value="DHODB_Fe-S_bind"/>
    <property type="match status" value="1"/>
</dbReference>
<evidence type="ECO:0000256" key="7">
    <source>
        <dbReference type="ARBA" id="ARBA00022982"/>
    </source>
</evidence>
<dbReference type="SUPFAM" id="SSF52343">
    <property type="entry name" value="Ferredoxin reductase-like, C-terminal NADP-linked domain"/>
    <property type="match status" value="1"/>
</dbReference>
<evidence type="ECO:0000256" key="10">
    <source>
        <dbReference type="ARBA" id="ARBA00034078"/>
    </source>
</evidence>
<dbReference type="EMBL" id="LS483447">
    <property type="protein sequence ID" value="SQH73513.1"/>
    <property type="molecule type" value="Genomic_DNA"/>
</dbReference>
<protein>
    <submittedName>
        <fullName evidence="14">Dihydrdoorotate oxidase B, electron transfer subunit</fullName>
    </submittedName>
</protein>
<dbReference type="InterPro" id="IPR001433">
    <property type="entry name" value="OxRdtase_FAD/NAD-bd"/>
</dbReference>
<dbReference type="GO" id="GO:0050660">
    <property type="term" value="F:flavin adenine dinucleotide binding"/>
    <property type="evidence" value="ECO:0007669"/>
    <property type="project" value="InterPro"/>
</dbReference>
<keyword evidence="2" id="KW-0813">Transport</keyword>
<dbReference type="Gene3D" id="2.10.240.10">
    <property type="entry name" value="Dihydroorotate dehydrogenase, electron transfer subunit"/>
    <property type="match status" value="1"/>
</dbReference>
<dbReference type="InterPro" id="IPR012165">
    <property type="entry name" value="Cyt_c3_hydrogenase_gsu"/>
</dbReference>
<reference evidence="14 15" key="1">
    <citation type="submission" date="2018-06" db="EMBL/GenBank/DDBJ databases">
        <authorList>
            <consortium name="Pathogen Informatics"/>
            <person name="Doyle S."/>
        </authorList>
    </citation>
    <scope>NUCLEOTIDE SEQUENCE [LARGE SCALE GENOMIC DNA]</scope>
    <source>
        <strain evidence="14 15">NCTC12858</strain>
    </source>
</reference>
<accession>A0A2X4PNR7</accession>
<dbReference type="PROSITE" id="PS51384">
    <property type="entry name" value="FAD_FR"/>
    <property type="match status" value="1"/>
</dbReference>
<keyword evidence="9 12" id="KW-0411">Iron-sulfur</keyword>
<evidence type="ECO:0000313" key="14">
    <source>
        <dbReference type="EMBL" id="SQH73513.1"/>
    </source>
</evidence>
<evidence type="ECO:0000256" key="4">
    <source>
        <dbReference type="ARBA" id="ARBA00022714"/>
    </source>
</evidence>
<dbReference type="CDD" id="cd06218">
    <property type="entry name" value="DHOD_e_trans"/>
    <property type="match status" value="1"/>
</dbReference>
<dbReference type="GO" id="GO:0046872">
    <property type="term" value="F:metal ion binding"/>
    <property type="evidence" value="ECO:0007669"/>
    <property type="project" value="UniProtKB-KW"/>
</dbReference>